<keyword evidence="6" id="KW-0346">Stress response</keyword>
<dbReference type="Pfam" id="PF07927">
    <property type="entry name" value="HicA_toxin"/>
    <property type="match status" value="1"/>
</dbReference>
<dbReference type="Proteomes" id="UP000596004">
    <property type="component" value="Chromosome"/>
</dbReference>
<dbReference type="SUPFAM" id="SSF54786">
    <property type="entry name" value="YcfA/nrd intein domain"/>
    <property type="match status" value="1"/>
</dbReference>
<dbReference type="AlphaFoldDB" id="A0A7T9DKC3"/>
<protein>
    <submittedName>
        <fullName evidence="7">Type II toxin-antitoxin system HicA family toxin</fullName>
    </submittedName>
</protein>
<accession>A0A7T9DKC3</accession>
<evidence type="ECO:0000256" key="2">
    <source>
        <dbReference type="ARBA" id="ARBA00022722"/>
    </source>
</evidence>
<keyword evidence="2" id="KW-0540">Nuclease</keyword>
<evidence type="ECO:0000256" key="1">
    <source>
        <dbReference type="ARBA" id="ARBA00022649"/>
    </source>
</evidence>
<dbReference type="GO" id="GO:0016787">
    <property type="term" value="F:hydrolase activity"/>
    <property type="evidence" value="ECO:0007669"/>
    <property type="project" value="UniProtKB-KW"/>
</dbReference>
<reference evidence="7" key="1">
    <citation type="submission" date="2020-11" db="EMBL/GenBank/DDBJ databases">
        <title>Connecting structure to function with the recovery of over 1000 high-quality activated sludge metagenome-assembled genomes encoding full-length rRNA genes using long-read sequencing.</title>
        <authorList>
            <person name="Singleton C.M."/>
            <person name="Petriglieri F."/>
            <person name="Kristensen J.M."/>
            <person name="Kirkegaard R.H."/>
            <person name="Michaelsen T.Y."/>
            <person name="Andersen M.H."/>
            <person name="Karst S.M."/>
            <person name="Dueholm M.S."/>
            <person name="Nielsen P.H."/>
            <person name="Albertsen M."/>
        </authorList>
    </citation>
    <scope>NUCLEOTIDE SEQUENCE</scope>
    <source>
        <strain evidence="7">Fred_18-Q3-R57-64_BAT3C.431</strain>
    </source>
</reference>
<dbReference type="GO" id="GO:0004519">
    <property type="term" value="F:endonuclease activity"/>
    <property type="evidence" value="ECO:0007669"/>
    <property type="project" value="UniProtKB-KW"/>
</dbReference>
<keyword evidence="5" id="KW-0694">RNA-binding</keyword>
<keyword evidence="3" id="KW-0255">Endonuclease</keyword>
<evidence type="ECO:0000313" key="7">
    <source>
        <dbReference type="EMBL" id="QQR92911.1"/>
    </source>
</evidence>
<evidence type="ECO:0000256" key="3">
    <source>
        <dbReference type="ARBA" id="ARBA00022759"/>
    </source>
</evidence>
<dbReference type="InterPro" id="IPR038570">
    <property type="entry name" value="HicA_sf"/>
</dbReference>
<proteinExistence type="predicted"/>
<evidence type="ECO:0000256" key="5">
    <source>
        <dbReference type="ARBA" id="ARBA00022884"/>
    </source>
</evidence>
<dbReference type="GO" id="GO:0003729">
    <property type="term" value="F:mRNA binding"/>
    <property type="evidence" value="ECO:0007669"/>
    <property type="project" value="InterPro"/>
</dbReference>
<organism evidence="7">
    <name type="scientific">Candidatus Iainarchaeum sp</name>
    <dbReference type="NCBI Taxonomy" id="3101447"/>
    <lineage>
        <taxon>Archaea</taxon>
        <taxon>Candidatus Iainarchaeota</taxon>
        <taxon>Candidatus Iainarchaeia</taxon>
        <taxon>Candidatus Iainarchaeales</taxon>
        <taxon>Candidatus Iainarchaeaceae</taxon>
        <taxon>Candidatus Iainarchaeum</taxon>
    </lineage>
</organism>
<dbReference type="Gene3D" id="3.30.920.30">
    <property type="entry name" value="Hypothetical protein"/>
    <property type="match status" value="1"/>
</dbReference>
<keyword evidence="1" id="KW-1277">Toxin-antitoxin system</keyword>
<gene>
    <name evidence="7" type="ORF">IPJ89_01540</name>
</gene>
<evidence type="ECO:0000256" key="4">
    <source>
        <dbReference type="ARBA" id="ARBA00022801"/>
    </source>
</evidence>
<sequence>MPRLKPISGMQLAKTFAKLGYAIDHQTGSHLILRQKTEPFRRLTIPNHSVISIGTLRAIIRQSGLTREEFEKLLH</sequence>
<dbReference type="EMBL" id="CP064981">
    <property type="protein sequence ID" value="QQR92911.1"/>
    <property type="molecule type" value="Genomic_DNA"/>
</dbReference>
<name>A0A7T9DKC3_9ARCH</name>
<dbReference type="InterPro" id="IPR012933">
    <property type="entry name" value="HicA_mRNA_interferase"/>
</dbReference>
<evidence type="ECO:0000256" key="6">
    <source>
        <dbReference type="ARBA" id="ARBA00023016"/>
    </source>
</evidence>
<keyword evidence="4" id="KW-0378">Hydrolase</keyword>